<evidence type="ECO:0000256" key="2">
    <source>
        <dbReference type="SAM" id="MobiDB-lite"/>
    </source>
</evidence>
<evidence type="ECO:0000313" key="6">
    <source>
        <dbReference type="Proteomes" id="UP000318288"/>
    </source>
</evidence>
<feature type="domain" description="Superoxide dismutase copper/zinc binding" evidence="4">
    <location>
        <begin position="57"/>
        <end position="181"/>
    </location>
</feature>
<feature type="signal peptide" evidence="3">
    <location>
        <begin position="1"/>
        <end position="24"/>
    </location>
</feature>
<sequence length="194" mass="20319" precursor="true">MLRSLFTASTVFSIAFLTVPQLSAQEVKAHADHAEGAHAAMPNLGIAVVVPTKENKVRGVIRLSQTGDHLHVVGKIRNLSPGEHGFHIHEFGDLRNMEDGTSAGGHFNPSGAPHGAPDHGHVGDLGNITADGEGVASIDITVKNTQLHFVLGRAFVIHADKDDLTSQPSGAAGPRVGLGIIGVGNPEFKYAPKE</sequence>
<organism evidence="5 6">
    <name type="scientific">Rubripirellula tenax</name>
    <dbReference type="NCBI Taxonomy" id="2528015"/>
    <lineage>
        <taxon>Bacteria</taxon>
        <taxon>Pseudomonadati</taxon>
        <taxon>Planctomycetota</taxon>
        <taxon>Planctomycetia</taxon>
        <taxon>Pirellulales</taxon>
        <taxon>Pirellulaceae</taxon>
        <taxon>Rubripirellula</taxon>
    </lineage>
</organism>
<proteinExistence type="inferred from homology"/>
<dbReference type="GO" id="GO:0004784">
    <property type="term" value="F:superoxide dismutase activity"/>
    <property type="evidence" value="ECO:0007669"/>
    <property type="project" value="UniProtKB-EC"/>
</dbReference>
<dbReference type="PANTHER" id="PTHR10003">
    <property type="entry name" value="SUPEROXIDE DISMUTASE CU-ZN -RELATED"/>
    <property type="match status" value="1"/>
</dbReference>
<accession>A0A5C6EGC6</accession>
<comment type="similarity">
    <text evidence="1">Belongs to the Cu-Zn superoxide dismutase family.</text>
</comment>
<dbReference type="InterPro" id="IPR001424">
    <property type="entry name" value="SOD_Cu_Zn_dom"/>
</dbReference>
<name>A0A5C6EGC6_9BACT</name>
<dbReference type="RefSeq" id="WP_146462068.1">
    <property type="nucleotide sequence ID" value="NZ_SJPW01000008.1"/>
</dbReference>
<dbReference type="Gene3D" id="2.60.40.200">
    <property type="entry name" value="Superoxide dismutase, copper/zinc binding domain"/>
    <property type="match status" value="1"/>
</dbReference>
<gene>
    <name evidence="5" type="primary">sodC</name>
    <name evidence="5" type="ORF">Poly51_56850</name>
</gene>
<evidence type="ECO:0000259" key="4">
    <source>
        <dbReference type="Pfam" id="PF00080"/>
    </source>
</evidence>
<keyword evidence="6" id="KW-1185">Reference proteome</keyword>
<dbReference type="EMBL" id="SJPW01000008">
    <property type="protein sequence ID" value="TWU46289.1"/>
    <property type="molecule type" value="Genomic_DNA"/>
</dbReference>
<reference evidence="5 6" key="1">
    <citation type="submission" date="2019-02" db="EMBL/GenBank/DDBJ databases">
        <title>Deep-cultivation of Planctomycetes and their phenomic and genomic characterization uncovers novel biology.</title>
        <authorList>
            <person name="Wiegand S."/>
            <person name="Jogler M."/>
            <person name="Boedeker C."/>
            <person name="Pinto D."/>
            <person name="Vollmers J."/>
            <person name="Rivas-Marin E."/>
            <person name="Kohn T."/>
            <person name="Peeters S.H."/>
            <person name="Heuer A."/>
            <person name="Rast P."/>
            <person name="Oberbeckmann S."/>
            <person name="Bunk B."/>
            <person name="Jeske O."/>
            <person name="Meyerdierks A."/>
            <person name="Storesund J.E."/>
            <person name="Kallscheuer N."/>
            <person name="Luecker S."/>
            <person name="Lage O.M."/>
            <person name="Pohl T."/>
            <person name="Merkel B.J."/>
            <person name="Hornburger P."/>
            <person name="Mueller R.-W."/>
            <person name="Bruemmer F."/>
            <person name="Labrenz M."/>
            <person name="Spormann A.M."/>
            <person name="Op Den Camp H."/>
            <person name="Overmann J."/>
            <person name="Amann R."/>
            <person name="Jetten M.S.M."/>
            <person name="Mascher T."/>
            <person name="Medema M.H."/>
            <person name="Devos D.P."/>
            <person name="Kaster A.-K."/>
            <person name="Ovreas L."/>
            <person name="Rohde M."/>
            <person name="Galperin M.Y."/>
            <person name="Jogler C."/>
        </authorList>
    </citation>
    <scope>NUCLEOTIDE SEQUENCE [LARGE SCALE GENOMIC DNA]</scope>
    <source>
        <strain evidence="5 6">Poly51</strain>
    </source>
</reference>
<dbReference type="SUPFAM" id="SSF49329">
    <property type="entry name" value="Cu,Zn superoxide dismutase-like"/>
    <property type="match status" value="1"/>
</dbReference>
<dbReference type="AlphaFoldDB" id="A0A5C6EGC6"/>
<dbReference type="EC" id="1.15.1.1" evidence="5"/>
<feature type="region of interest" description="Disordered" evidence="2">
    <location>
        <begin position="101"/>
        <end position="127"/>
    </location>
</feature>
<comment type="caution">
    <text evidence="5">The sequence shown here is derived from an EMBL/GenBank/DDBJ whole genome shotgun (WGS) entry which is preliminary data.</text>
</comment>
<evidence type="ECO:0000256" key="3">
    <source>
        <dbReference type="SAM" id="SignalP"/>
    </source>
</evidence>
<dbReference type="Proteomes" id="UP000318288">
    <property type="component" value="Unassembled WGS sequence"/>
</dbReference>
<dbReference type="GO" id="GO:0005507">
    <property type="term" value="F:copper ion binding"/>
    <property type="evidence" value="ECO:0007669"/>
    <property type="project" value="InterPro"/>
</dbReference>
<dbReference type="InterPro" id="IPR024134">
    <property type="entry name" value="SOD_Cu/Zn_/chaperone"/>
</dbReference>
<evidence type="ECO:0000313" key="5">
    <source>
        <dbReference type="EMBL" id="TWU46289.1"/>
    </source>
</evidence>
<protein>
    <submittedName>
        <fullName evidence="5">Superoxide dismutase [Cu-Zn]</fullName>
        <ecNumber evidence="5">1.15.1.1</ecNumber>
    </submittedName>
</protein>
<evidence type="ECO:0000256" key="1">
    <source>
        <dbReference type="ARBA" id="ARBA00010457"/>
    </source>
</evidence>
<keyword evidence="3" id="KW-0732">Signal</keyword>
<keyword evidence="5" id="KW-0560">Oxidoreductase</keyword>
<feature type="chain" id="PRO_5023098802" evidence="3">
    <location>
        <begin position="25"/>
        <end position="194"/>
    </location>
</feature>
<dbReference type="Pfam" id="PF00080">
    <property type="entry name" value="Sod_Cu"/>
    <property type="match status" value="1"/>
</dbReference>
<dbReference type="InterPro" id="IPR036423">
    <property type="entry name" value="SOD-like_Cu/Zn_dom_sf"/>
</dbReference>
<dbReference type="CDD" id="cd00305">
    <property type="entry name" value="Cu-Zn_Superoxide_Dismutase"/>
    <property type="match status" value="1"/>
</dbReference>
<dbReference type="OrthoDB" id="9792957at2"/>